<protein>
    <recommendedName>
        <fullName evidence="2">Fatty acid desaturase domain-containing protein</fullName>
    </recommendedName>
</protein>
<keyword evidence="1" id="KW-1133">Transmembrane helix</keyword>
<organism evidence="3 4">
    <name type="scientific">Cytospora paraplurivora</name>
    <dbReference type="NCBI Taxonomy" id="2898453"/>
    <lineage>
        <taxon>Eukaryota</taxon>
        <taxon>Fungi</taxon>
        <taxon>Dikarya</taxon>
        <taxon>Ascomycota</taxon>
        <taxon>Pezizomycotina</taxon>
        <taxon>Sordariomycetes</taxon>
        <taxon>Sordariomycetidae</taxon>
        <taxon>Diaporthales</taxon>
        <taxon>Cytosporaceae</taxon>
        <taxon>Cytospora</taxon>
    </lineage>
</organism>
<dbReference type="AlphaFoldDB" id="A0AAN9YBW5"/>
<feature type="domain" description="Fatty acid desaturase" evidence="2">
    <location>
        <begin position="111"/>
        <end position="334"/>
    </location>
</feature>
<evidence type="ECO:0000259" key="2">
    <source>
        <dbReference type="Pfam" id="PF00487"/>
    </source>
</evidence>
<proteinExistence type="predicted"/>
<evidence type="ECO:0000256" key="1">
    <source>
        <dbReference type="SAM" id="Phobius"/>
    </source>
</evidence>
<comment type="caution">
    <text evidence="3">The sequence shown here is derived from an EMBL/GenBank/DDBJ whole genome shotgun (WGS) entry which is preliminary data.</text>
</comment>
<keyword evidence="4" id="KW-1185">Reference proteome</keyword>
<gene>
    <name evidence="3" type="ORF">SLS53_008052</name>
</gene>
<dbReference type="EMBL" id="JAJSPL020000045">
    <property type="protein sequence ID" value="KAK7733902.1"/>
    <property type="molecule type" value="Genomic_DNA"/>
</dbReference>
<dbReference type="InterPro" id="IPR005804">
    <property type="entry name" value="FA_desaturase_dom"/>
</dbReference>
<dbReference type="Proteomes" id="UP001320245">
    <property type="component" value="Unassembled WGS sequence"/>
</dbReference>
<evidence type="ECO:0000313" key="4">
    <source>
        <dbReference type="Proteomes" id="UP001320245"/>
    </source>
</evidence>
<keyword evidence="1" id="KW-0472">Membrane</keyword>
<keyword evidence="1" id="KW-0812">Transmembrane</keyword>
<feature type="transmembrane region" description="Helical" evidence="1">
    <location>
        <begin position="83"/>
        <end position="104"/>
    </location>
</feature>
<accession>A0AAN9YBW5</accession>
<reference evidence="3 4" key="1">
    <citation type="journal article" date="2023" name="PLoS ONE">
        <title>Cytospora paraplurivora sp. nov. isolated from orchards with fruit tree decline syndrome in Ontario, Canada.</title>
        <authorList>
            <person name="Ilyukhin E."/>
            <person name="Nguyen H.D.T."/>
            <person name="Castle A.J."/>
            <person name="Ellouze W."/>
        </authorList>
    </citation>
    <scope>NUCLEOTIDE SEQUENCE [LARGE SCALE GENOMIC DNA]</scope>
    <source>
        <strain evidence="3 4">FDS-564</strain>
    </source>
</reference>
<dbReference type="Pfam" id="PF00487">
    <property type="entry name" value="FA_desaturase"/>
    <property type="match status" value="1"/>
</dbReference>
<evidence type="ECO:0000313" key="3">
    <source>
        <dbReference type="EMBL" id="KAK7733902.1"/>
    </source>
</evidence>
<name>A0AAN9YBW5_9PEZI</name>
<dbReference type="GO" id="GO:0006629">
    <property type="term" value="P:lipid metabolic process"/>
    <property type="evidence" value="ECO:0007669"/>
    <property type="project" value="InterPro"/>
</dbReference>
<sequence>MPLYSFVLASSILTHNTFTRDQANTSGRKMLQTISYSKTISEHVSHLYDGVKNTKIPQSEAQQFQAALNLASRYRTRDTTKSLIAIFTNYAVIGLSIFISELAFSKGYTSSLVYAVACLVIASRLRAFENLVHEASHYNLFPSPSTHYKLEPLYSFPVFRLLKDYRHSHSIHHNHLGDPTKDPDLIRILDLGLDKLPERPFHFLLSLPLSGFVHYEYLTTTFLDFWTSPAAPLAKTLFWALILTTSWAAGHLPALGWYYAVPFFGVLPVTRYWAEASEHLGMDLGGRFGNSRSNLGLAHLWYMHPHNDGYHAVHHLYSQVPFHELPAAHAALMEGNEAFRTGNVVSYGFLETFRQMAARKMAWKNVVGGSKRD</sequence>